<accession>A0A0S4M2F6</accession>
<evidence type="ECO:0000313" key="2">
    <source>
        <dbReference type="EMBL" id="CUT17870.1"/>
    </source>
</evidence>
<gene>
    <name evidence="2" type="ORF">Ark11_1054</name>
</gene>
<dbReference type="RefSeq" id="WP_092490543.1">
    <property type="nucleotide sequence ID" value="NZ_LN906597.1"/>
</dbReference>
<reference evidence="3" key="1">
    <citation type="submission" date="2015-11" db="EMBL/GenBank/DDBJ databases">
        <authorList>
            <person name="Seth-Smith H.M.B."/>
        </authorList>
    </citation>
    <scope>NUCLEOTIDE SEQUENCE [LARGE SCALE GENOMIC DNA]</scope>
    <source>
        <strain evidence="3">2013Ark11</strain>
    </source>
</reference>
<keyword evidence="3" id="KW-1185">Reference proteome</keyword>
<dbReference type="STRING" id="1561003.Ark11_1054"/>
<sequence>MRPYNSSNNFTSSNINDNKNIKNDTHDSTTEHICYENLHTSSNYGFNHCVGTIPKDEIPPRLLIFCTHDTSYQENNHEEDLLPPDIFKLTQLGESNLSSKLYSSDTDQPSTSRALKYQFIEDESLSTEPRPKVICLKQIVSNEKNYTASLDFTEKMTTASNLKNIEQTKKHLDTSKVPGWPIIKKEIRIKLCLCDIREIMCAEKTFNSSSLTSTEHITAKSTFTDNKRLSITPEPVIVEPKKISINKNTIKRNIILKSYRQHHINLWQTKTNSRIVYIDAIKKIGIDNNGLFKSSVLKKISKMIKINERINLLKSYINLSPTYSNIRKYILDKLSSLFEDNSVDLDILITPGMSISDLRSSFISNSIFFEKLSKSCEEAVKNINLVPNNCFSRIIQSHIYLDSPERLLITHKKNKLCSAIKRLITETISNLPNNITHELKKFNPNEIADGLFVNIHNVYLQKSLIRKLELIFNSNKLPNDKFISNLNLIKNLLTKIFIEVESHPVLHEGKIFLPGELTAKLLSKYILSDMCPAKIYKELTLNKHTKDGISESNYEKSSETNIHDNMKISLLKKSILITKTQKKLKWSHDLISTISLYKLALSRINIDKGDFECSFIDKANNYPLVIRHLNKKGKINIDLSITYNNVKNYILETFSPFLKEIEEETRAKIKPTDGMTIDELILSYVSNEDFLDKLHKFCTKVIISIKNRSNTTLTDLIQYCVSLGTEISKKIRMNKERKNLFLNELENLLITNISNMPKIIAESIKLVPHANIINGCFSNFHDMYVDNESLLKTKLMFDAIPLKVINDPLLSKSVDKISLNRIDKIRKQNLIKIRKIINMNSICKKLPIYNYIKKLVEKEFPTLKNRISDPILIIRNNKIETADQKTRNEIFNKLGSDLIEAAIISYNRLCIKKYKSKVGSKKLLLT</sequence>
<evidence type="ECO:0000256" key="1">
    <source>
        <dbReference type="SAM" id="MobiDB-lite"/>
    </source>
</evidence>
<proteinExistence type="predicted"/>
<dbReference type="AlphaFoldDB" id="A0A0S4M2F6"/>
<feature type="region of interest" description="Disordered" evidence="1">
    <location>
        <begin position="1"/>
        <end position="24"/>
    </location>
</feature>
<protein>
    <submittedName>
        <fullName evidence="2">Uncharacterized protein</fullName>
    </submittedName>
</protein>
<name>A0A0S4M2F6_9BURK</name>
<evidence type="ECO:0000313" key="3">
    <source>
        <dbReference type="Proteomes" id="UP000198651"/>
    </source>
</evidence>
<dbReference type="Proteomes" id="UP000198651">
    <property type="component" value="Chromosome I"/>
</dbReference>
<dbReference type="EMBL" id="LN906597">
    <property type="protein sequence ID" value="CUT17870.1"/>
    <property type="molecule type" value="Genomic_DNA"/>
</dbReference>
<feature type="compositionally biased region" description="Low complexity" evidence="1">
    <location>
        <begin position="1"/>
        <end position="18"/>
    </location>
</feature>
<organism evidence="2 3">
    <name type="scientific">Candidatus Ichthyocystis hellenicum</name>
    <dbReference type="NCBI Taxonomy" id="1561003"/>
    <lineage>
        <taxon>Bacteria</taxon>
        <taxon>Pseudomonadati</taxon>
        <taxon>Pseudomonadota</taxon>
        <taxon>Betaproteobacteria</taxon>
        <taxon>Burkholderiales</taxon>
        <taxon>Candidatus Ichthyocystis</taxon>
    </lineage>
</organism>